<feature type="compositionally biased region" description="Basic and acidic residues" evidence="1">
    <location>
        <begin position="226"/>
        <end position="239"/>
    </location>
</feature>
<keyword evidence="2" id="KW-1133">Transmembrane helix</keyword>
<evidence type="ECO:0000256" key="2">
    <source>
        <dbReference type="SAM" id="Phobius"/>
    </source>
</evidence>
<dbReference type="EMBL" id="MN739968">
    <property type="protein sequence ID" value="QHT80414.1"/>
    <property type="molecule type" value="Genomic_DNA"/>
</dbReference>
<organism evidence="3">
    <name type="scientific">viral metagenome</name>
    <dbReference type="NCBI Taxonomy" id="1070528"/>
    <lineage>
        <taxon>unclassified sequences</taxon>
        <taxon>metagenomes</taxon>
        <taxon>organismal metagenomes</taxon>
    </lineage>
</organism>
<feature type="region of interest" description="Disordered" evidence="1">
    <location>
        <begin position="215"/>
        <end position="240"/>
    </location>
</feature>
<evidence type="ECO:0000256" key="1">
    <source>
        <dbReference type="SAM" id="MobiDB-lite"/>
    </source>
</evidence>
<evidence type="ECO:0000313" key="3">
    <source>
        <dbReference type="EMBL" id="QHT80414.1"/>
    </source>
</evidence>
<feature type="transmembrane region" description="Helical" evidence="2">
    <location>
        <begin position="72"/>
        <end position="90"/>
    </location>
</feature>
<sequence length="300" mass="35645">MNPIEWTDSIEHTLDMVRLNCVNLSEYHHEKYDLYKSRSNLYTFPVLIISAGNAYVALGIHKYLKQAYISDINCGASVLIVIIIIIQFLLNYQNQMEEQLLKFKEYYFLSAQIFNVLSIDRSERKVDGKFFLNEKFAKYEELVKTSDIIQLFKDDARNQPENMITKYVIDTKDMNEKSKYLFDHWNILYQPKLYALKKKNAKIIKNLREPFSEKKTDLSTAPAVTEESKEKESKEKKLDADEEQQIYENPFYNPFSYDIFKNDFMKERLENDQKQLDSLKRAAIVELHRKNAKRVQMTFL</sequence>
<dbReference type="AlphaFoldDB" id="A0A6C0HIZ5"/>
<protein>
    <submittedName>
        <fullName evidence="3">Uncharacterized protein</fullName>
    </submittedName>
</protein>
<accession>A0A6C0HIZ5</accession>
<keyword evidence="2" id="KW-0812">Transmembrane</keyword>
<name>A0A6C0HIZ5_9ZZZZ</name>
<keyword evidence="2" id="KW-0472">Membrane</keyword>
<proteinExistence type="predicted"/>
<reference evidence="3" key="1">
    <citation type="journal article" date="2020" name="Nature">
        <title>Giant virus diversity and host interactions through global metagenomics.</title>
        <authorList>
            <person name="Schulz F."/>
            <person name="Roux S."/>
            <person name="Paez-Espino D."/>
            <person name="Jungbluth S."/>
            <person name="Walsh D.A."/>
            <person name="Denef V.J."/>
            <person name="McMahon K.D."/>
            <person name="Konstantinidis K.T."/>
            <person name="Eloe-Fadrosh E.A."/>
            <person name="Kyrpides N.C."/>
            <person name="Woyke T."/>
        </authorList>
    </citation>
    <scope>NUCLEOTIDE SEQUENCE</scope>
    <source>
        <strain evidence="3">GVMAG-M-3300023184-120</strain>
    </source>
</reference>
<feature type="transmembrane region" description="Helical" evidence="2">
    <location>
        <begin position="41"/>
        <end position="60"/>
    </location>
</feature>